<sequence length="72" mass="8414">MKKLLVFFIAITSLATAQKQHITLEEIWNGSFRTEQMNELNSMNGNFYTLLNFNRETRSTSVDKYSYATLNK</sequence>
<accession>A0A3B0V5D7</accession>
<gene>
    <name evidence="1" type="ORF">MNBD_BACTEROID04-1631</name>
</gene>
<dbReference type="AlphaFoldDB" id="A0A3B0V5D7"/>
<proteinExistence type="predicted"/>
<organism evidence="1">
    <name type="scientific">hydrothermal vent metagenome</name>
    <dbReference type="NCBI Taxonomy" id="652676"/>
    <lineage>
        <taxon>unclassified sequences</taxon>
        <taxon>metagenomes</taxon>
        <taxon>ecological metagenomes</taxon>
    </lineage>
</organism>
<feature type="non-terminal residue" evidence="1">
    <location>
        <position position="72"/>
    </location>
</feature>
<reference evidence="1" key="1">
    <citation type="submission" date="2018-06" db="EMBL/GenBank/DDBJ databases">
        <authorList>
            <person name="Zhirakovskaya E."/>
        </authorList>
    </citation>
    <scope>NUCLEOTIDE SEQUENCE</scope>
</reference>
<dbReference type="EMBL" id="UOER01000701">
    <property type="protein sequence ID" value="VAW27264.1"/>
    <property type="molecule type" value="Genomic_DNA"/>
</dbReference>
<evidence type="ECO:0000313" key="1">
    <source>
        <dbReference type="EMBL" id="VAW27264.1"/>
    </source>
</evidence>
<name>A0A3B0V5D7_9ZZZZ</name>
<protein>
    <submittedName>
        <fullName evidence="1">Uncharacterized protein</fullName>
    </submittedName>
</protein>